<proteinExistence type="inferred from homology"/>
<dbReference type="Gene3D" id="3.90.1300.10">
    <property type="entry name" value="Amidase signature (AS) domain"/>
    <property type="match status" value="1"/>
</dbReference>
<feature type="domain" description="Amidase" evidence="8">
    <location>
        <begin position="20"/>
        <end position="446"/>
    </location>
</feature>
<accession>A0ABX7S8R7</accession>
<evidence type="ECO:0000256" key="3">
    <source>
        <dbReference type="ARBA" id="ARBA00022741"/>
    </source>
</evidence>
<evidence type="ECO:0000256" key="4">
    <source>
        <dbReference type="ARBA" id="ARBA00022840"/>
    </source>
</evidence>
<evidence type="ECO:0000256" key="5">
    <source>
        <dbReference type="ARBA" id="ARBA00022917"/>
    </source>
</evidence>
<organism evidence="9 10">
    <name type="scientific">Thermosipho ferrireducens</name>
    <dbReference type="NCBI Taxonomy" id="2571116"/>
    <lineage>
        <taxon>Bacteria</taxon>
        <taxon>Thermotogati</taxon>
        <taxon>Thermotogota</taxon>
        <taxon>Thermotogae</taxon>
        <taxon>Thermotogales</taxon>
        <taxon>Fervidobacteriaceae</taxon>
        <taxon>Thermosipho</taxon>
    </lineage>
</organism>
<evidence type="ECO:0000256" key="6">
    <source>
        <dbReference type="ARBA" id="ARBA00047407"/>
    </source>
</evidence>
<evidence type="ECO:0000313" key="9">
    <source>
        <dbReference type="EMBL" id="QTA38579.1"/>
    </source>
</evidence>
<dbReference type="RefSeq" id="WP_207567296.1">
    <property type="nucleotide sequence ID" value="NZ_CP071446.1"/>
</dbReference>
<comment type="similarity">
    <text evidence="1 7">Belongs to the amidase family. GatA subfamily.</text>
</comment>
<sequence>MASSNEYRKLSIKDALKAKKSFVKDAIETINELDKNIKAFITVNENAQDVPGNFSGIPLAIKDNIVVKEMKTTCGSKILETFVSPYDATVVEKLKKAGFSIVGKTNLDEFAMGTSTEYSAFYTTRNPWDLDRVAGGSSGGSAAAVASGEVVAALGSDTGGSIRQPAAFCGVVGFKPTYGLVSRYGLIAFASSLDQIGPITKTVEDAALLTQIISGKDPRDATTVEKQIDFSKYIGKNFKNICVAYPEEVFAEGIDNEIARKFEEFIKFLESLEISVKKINFPELKYAVATYYIIAPAEVSSNLSRFDGIRYGLREEKEGLLETYLETRKNGFGPEVIRRIMIGTFTLSAAYYDAYFERAQKVRRKISSKINEILSNYDFLITPTSPITAFKIGEIKDPLVYYMMDIFTIPANLAGLPAISIPFGFSNNLPVGMQIIGKRFDDAKVLGFADFIEQTSPYNTNGRFPTPLEEEEK</sequence>
<comment type="subunit">
    <text evidence="7">Heterotrimer of A, B and C subunits.</text>
</comment>
<evidence type="ECO:0000256" key="7">
    <source>
        <dbReference type="HAMAP-Rule" id="MF_00120"/>
    </source>
</evidence>
<dbReference type="Pfam" id="PF01425">
    <property type="entry name" value="Amidase"/>
    <property type="match status" value="1"/>
</dbReference>
<evidence type="ECO:0000256" key="1">
    <source>
        <dbReference type="ARBA" id="ARBA00008069"/>
    </source>
</evidence>
<reference evidence="9 10" key="1">
    <citation type="submission" date="2021-03" db="EMBL/GenBank/DDBJ databases">
        <title>Thermosipho ferrireducens sp.nov., an anaerobic thermophilic iron-reducing bacterium isolated from a deep-sea hydrothermal sulfide deposits.</title>
        <authorList>
            <person name="Zeng X."/>
            <person name="Chen Y."/>
            <person name="Shao Z."/>
        </authorList>
    </citation>
    <scope>NUCLEOTIDE SEQUENCE [LARGE SCALE GENOMIC DNA]</scope>
    <source>
        <strain evidence="9 10">JL129W03</strain>
    </source>
</reference>
<evidence type="ECO:0000259" key="8">
    <source>
        <dbReference type="Pfam" id="PF01425"/>
    </source>
</evidence>
<keyword evidence="4 7" id="KW-0067">ATP-binding</keyword>
<gene>
    <name evidence="7 9" type="primary">gatA</name>
    <name evidence="9" type="ORF">JYK00_03445</name>
</gene>
<dbReference type="EMBL" id="CP071446">
    <property type="protein sequence ID" value="QTA38579.1"/>
    <property type="molecule type" value="Genomic_DNA"/>
</dbReference>
<evidence type="ECO:0000313" key="10">
    <source>
        <dbReference type="Proteomes" id="UP000671862"/>
    </source>
</evidence>
<keyword evidence="3 7" id="KW-0547">Nucleotide-binding</keyword>
<dbReference type="PROSITE" id="PS00571">
    <property type="entry name" value="AMIDASES"/>
    <property type="match status" value="1"/>
</dbReference>
<dbReference type="GO" id="GO:0050567">
    <property type="term" value="F:glutaminyl-tRNA synthase (glutamine-hydrolyzing) activity"/>
    <property type="evidence" value="ECO:0007669"/>
    <property type="project" value="UniProtKB-EC"/>
</dbReference>
<comment type="function">
    <text evidence="7">Allows the formation of correctly charged Gln-tRNA(Gln) through the transamidation of misacylated Glu-tRNA(Gln) in organisms which lack glutaminyl-tRNA synthetase. The reaction takes place in the presence of glutamine and ATP through an activated gamma-phospho-Glu-tRNA(Gln).</text>
</comment>
<dbReference type="InterPro" id="IPR000120">
    <property type="entry name" value="Amidase"/>
</dbReference>
<protein>
    <recommendedName>
        <fullName evidence="7">Glutamyl-tRNA(Gln) amidotransferase subunit A</fullName>
        <shortName evidence="7">Glu-ADT subunit A</shortName>
        <ecNumber evidence="7">6.3.5.7</ecNumber>
    </recommendedName>
</protein>
<comment type="catalytic activity">
    <reaction evidence="6 7">
        <text>L-glutamyl-tRNA(Gln) + L-glutamine + ATP + H2O = L-glutaminyl-tRNA(Gln) + L-glutamate + ADP + phosphate + H(+)</text>
        <dbReference type="Rhea" id="RHEA:17521"/>
        <dbReference type="Rhea" id="RHEA-COMP:9681"/>
        <dbReference type="Rhea" id="RHEA-COMP:9684"/>
        <dbReference type="ChEBI" id="CHEBI:15377"/>
        <dbReference type="ChEBI" id="CHEBI:15378"/>
        <dbReference type="ChEBI" id="CHEBI:29985"/>
        <dbReference type="ChEBI" id="CHEBI:30616"/>
        <dbReference type="ChEBI" id="CHEBI:43474"/>
        <dbReference type="ChEBI" id="CHEBI:58359"/>
        <dbReference type="ChEBI" id="CHEBI:78520"/>
        <dbReference type="ChEBI" id="CHEBI:78521"/>
        <dbReference type="ChEBI" id="CHEBI:456216"/>
        <dbReference type="EC" id="6.3.5.7"/>
    </reaction>
</comment>
<dbReference type="InterPro" id="IPR036928">
    <property type="entry name" value="AS_sf"/>
</dbReference>
<dbReference type="PANTHER" id="PTHR11895">
    <property type="entry name" value="TRANSAMIDASE"/>
    <property type="match status" value="1"/>
</dbReference>
<dbReference type="Proteomes" id="UP000671862">
    <property type="component" value="Chromosome"/>
</dbReference>
<feature type="active site" description="Acyl-ester intermediate" evidence="7">
    <location>
        <position position="161"/>
    </location>
</feature>
<dbReference type="InterPro" id="IPR020556">
    <property type="entry name" value="Amidase_CS"/>
</dbReference>
<feature type="active site" description="Charge relay system" evidence="7">
    <location>
        <position position="62"/>
    </location>
</feature>
<dbReference type="HAMAP" id="MF_00120">
    <property type="entry name" value="GatA"/>
    <property type="match status" value="1"/>
</dbReference>
<keyword evidence="5 7" id="KW-0648">Protein biosynthesis</keyword>
<name>A0ABX7S8R7_9BACT</name>
<dbReference type="EC" id="6.3.5.7" evidence="7"/>
<dbReference type="SUPFAM" id="SSF75304">
    <property type="entry name" value="Amidase signature (AS) enzymes"/>
    <property type="match status" value="1"/>
</dbReference>
<dbReference type="InterPro" id="IPR004412">
    <property type="entry name" value="GatA"/>
</dbReference>
<evidence type="ECO:0000256" key="2">
    <source>
        <dbReference type="ARBA" id="ARBA00022598"/>
    </source>
</evidence>
<feature type="active site" description="Charge relay system" evidence="7">
    <location>
        <position position="137"/>
    </location>
</feature>
<dbReference type="PANTHER" id="PTHR11895:SF151">
    <property type="entry name" value="GLUTAMYL-TRNA(GLN) AMIDOTRANSFERASE SUBUNIT A"/>
    <property type="match status" value="1"/>
</dbReference>
<keyword evidence="2 7" id="KW-0436">Ligase</keyword>
<dbReference type="InterPro" id="IPR023631">
    <property type="entry name" value="Amidase_dom"/>
</dbReference>
<keyword evidence="10" id="KW-1185">Reference proteome</keyword>
<dbReference type="NCBIfam" id="TIGR00132">
    <property type="entry name" value="gatA"/>
    <property type="match status" value="1"/>
</dbReference>